<accession>A0ABX0KDW4</accession>
<protein>
    <submittedName>
        <fullName evidence="1">Uncharacterized protein</fullName>
    </submittedName>
</protein>
<dbReference type="Pfam" id="PF07409">
    <property type="entry name" value="GP46"/>
    <property type="match status" value="1"/>
</dbReference>
<organism evidence="1 2">
    <name type="scientific">Acetobacter fallax</name>
    <dbReference type="NCBI Taxonomy" id="1737473"/>
    <lineage>
        <taxon>Bacteria</taxon>
        <taxon>Pseudomonadati</taxon>
        <taxon>Pseudomonadota</taxon>
        <taxon>Alphaproteobacteria</taxon>
        <taxon>Acetobacterales</taxon>
        <taxon>Acetobacteraceae</taxon>
        <taxon>Acetobacter</taxon>
    </lineage>
</organism>
<dbReference type="Proteomes" id="UP000615326">
    <property type="component" value="Unassembled WGS sequence"/>
</dbReference>
<evidence type="ECO:0000313" key="2">
    <source>
        <dbReference type="Proteomes" id="UP000615326"/>
    </source>
</evidence>
<dbReference type="EMBL" id="WOSW01000025">
    <property type="protein sequence ID" value="NHO33336.1"/>
    <property type="molecule type" value="Genomic_DNA"/>
</dbReference>
<dbReference type="InterPro" id="IPR010877">
    <property type="entry name" value="Phage_Mu_Gp46"/>
</dbReference>
<reference evidence="1 2" key="1">
    <citation type="journal article" date="2020" name="Int. J. Syst. Evol. Microbiol.">
        <title>Novel acetic acid bacteria from cider fermentations: Acetobacter conturbans sp. nov. and Acetobacter fallax sp. nov.</title>
        <authorList>
            <person name="Sombolestani A.S."/>
            <person name="Cleenwerck I."/>
            <person name="Cnockaert M."/>
            <person name="Borremans W."/>
            <person name="Wieme A.D."/>
            <person name="De Vuyst L."/>
            <person name="Vandamme P."/>
        </authorList>
    </citation>
    <scope>NUCLEOTIDE SEQUENCE [LARGE SCALE GENOMIC DNA]</scope>
    <source>
        <strain evidence="1 2">LMG 1637</strain>
    </source>
</reference>
<evidence type="ECO:0000313" key="1">
    <source>
        <dbReference type="EMBL" id="NHO33336.1"/>
    </source>
</evidence>
<comment type="caution">
    <text evidence="1">The sequence shown here is derived from an EMBL/GenBank/DDBJ whole genome shotgun (WGS) entry which is preliminary data.</text>
</comment>
<name>A0ABX0KDW4_9PROT</name>
<proteinExistence type="predicted"/>
<gene>
    <name evidence="1" type="ORF">GOB84_12325</name>
</gene>
<keyword evidence="2" id="KW-1185">Reference proteome</keyword>
<sequence length="159" mass="16644">MVQTAGMMMRFRAELGACDLMVAASGNGRGRIMVDATPETMLLSQIGSDRRADPSDTLPQEVALLPAQSGGAFGRRGWPGDTLLPLATRQGSRLWLLSRGKADEDDRVAAIGYAAEAVGPVADYTGVDAQVTAGWLRAGVLQISVTVASTTVRARAGRA</sequence>
<dbReference type="RefSeq" id="WP_173577857.1">
    <property type="nucleotide sequence ID" value="NZ_WOSX01000026.1"/>
</dbReference>